<accession>A0A3P8AHN4</accession>
<dbReference type="EMBL" id="UZAH01030318">
    <property type="protein sequence ID" value="VDP10121.1"/>
    <property type="molecule type" value="Genomic_DNA"/>
</dbReference>
<dbReference type="GO" id="GO:0005886">
    <property type="term" value="C:plasma membrane"/>
    <property type="evidence" value="ECO:0007669"/>
    <property type="project" value="TreeGrafter"/>
</dbReference>
<dbReference type="Proteomes" id="UP000050761">
    <property type="component" value="Unassembled WGS sequence"/>
</dbReference>
<feature type="domain" description="Band 3 cytoplasmic" evidence="1">
    <location>
        <begin position="85"/>
        <end position="193"/>
    </location>
</feature>
<gene>
    <name evidence="2" type="ORF">HPBE_LOCUS17884</name>
</gene>
<dbReference type="GO" id="GO:0008509">
    <property type="term" value="F:monoatomic anion transmembrane transporter activity"/>
    <property type="evidence" value="ECO:0007669"/>
    <property type="project" value="InterPro"/>
</dbReference>
<evidence type="ECO:0000313" key="3">
    <source>
        <dbReference type="Proteomes" id="UP000050761"/>
    </source>
</evidence>
<evidence type="ECO:0000259" key="1">
    <source>
        <dbReference type="Pfam" id="PF07565"/>
    </source>
</evidence>
<dbReference type="SUPFAM" id="SSF55804">
    <property type="entry name" value="Phoshotransferase/anion transport protein"/>
    <property type="match status" value="1"/>
</dbReference>
<dbReference type="GO" id="GO:0005452">
    <property type="term" value="F:solute:inorganic anion antiporter activity"/>
    <property type="evidence" value="ECO:0007669"/>
    <property type="project" value="InterPro"/>
</dbReference>
<dbReference type="Pfam" id="PF07565">
    <property type="entry name" value="Band_3_cyto"/>
    <property type="match status" value="1"/>
</dbReference>
<evidence type="ECO:0000313" key="2">
    <source>
        <dbReference type="EMBL" id="VDP10121.1"/>
    </source>
</evidence>
<dbReference type="PANTHER" id="PTHR11453:SF36">
    <property type="entry name" value="ANION EXCHANGE PROTEIN"/>
    <property type="match status" value="1"/>
</dbReference>
<sequence length="236" mass="26406">MPSRSLSIAGIPEFRGAAAAARYRKSSVTDPVRRPSISVTGQLEGDLLLDPITVSQIVNLGNHIDSPVENVRRLVLIHPEDDPLMFTEMMTLAHDEDEDGEFIWKQSGRWIKYEQIVEGDFTRFSKPHITLLQMQALMQTKNCLKKGVSLLGLDETGFENIAKAIVKQWIHRGVLSTSMTDTILRVLLAPKYHLGAVPGENYFGNVPNEFLEAGTTMTAKIYAVYLQNLSGQRKRP</sequence>
<dbReference type="InterPro" id="IPR013769">
    <property type="entry name" value="Band3_cytoplasmic_dom"/>
</dbReference>
<dbReference type="OrthoDB" id="1735926at2759"/>
<dbReference type="AlphaFoldDB" id="A0A3P8AHN4"/>
<dbReference type="Gene3D" id="3.40.930.10">
    <property type="entry name" value="Mannitol-specific EII, Chain A"/>
    <property type="match status" value="1"/>
</dbReference>
<evidence type="ECO:0000313" key="4">
    <source>
        <dbReference type="WBParaSite" id="HPBE_0001788501-mRNA-1"/>
    </source>
</evidence>
<organism evidence="2">
    <name type="scientific">Heligmosomoides polygyrus</name>
    <name type="common">Parasitic roundworm</name>
    <dbReference type="NCBI Taxonomy" id="6339"/>
    <lineage>
        <taxon>Eukaryota</taxon>
        <taxon>Metazoa</taxon>
        <taxon>Ecdysozoa</taxon>
        <taxon>Nematoda</taxon>
        <taxon>Chromadorea</taxon>
        <taxon>Rhabditida</taxon>
        <taxon>Rhabditina</taxon>
        <taxon>Rhabditomorpha</taxon>
        <taxon>Strongyloidea</taxon>
        <taxon>Heligmosomidae</taxon>
        <taxon>Heligmosomoides</taxon>
    </lineage>
</organism>
<protein>
    <submittedName>
        <fullName evidence="4">Band_3_cyto domain-containing protein</fullName>
    </submittedName>
</protein>
<name>A0A3P8AHN4_HELPZ</name>
<dbReference type="GO" id="GO:0008510">
    <property type="term" value="F:sodium:bicarbonate symporter activity"/>
    <property type="evidence" value="ECO:0007669"/>
    <property type="project" value="TreeGrafter"/>
</dbReference>
<reference evidence="4" key="2">
    <citation type="submission" date="2019-09" db="UniProtKB">
        <authorList>
            <consortium name="WormBaseParasite"/>
        </authorList>
    </citation>
    <scope>IDENTIFICATION</scope>
</reference>
<reference evidence="2 3" key="1">
    <citation type="submission" date="2018-11" db="EMBL/GenBank/DDBJ databases">
        <authorList>
            <consortium name="Pathogen Informatics"/>
        </authorList>
    </citation>
    <scope>NUCLEOTIDE SEQUENCE [LARGE SCALE GENOMIC DNA]</scope>
</reference>
<dbReference type="InterPro" id="IPR016152">
    <property type="entry name" value="PTrfase/Anion_transptr"/>
</dbReference>
<dbReference type="PANTHER" id="PTHR11453">
    <property type="entry name" value="ANION EXCHANGE PROTEIN"/>
    <property type="match status" value="1"/>
</dbReference>
<dbReference type="GO" id="GO:0051453">
    <property type="term" value="P:regulation of intracellular pH"/>
    <property type="evidence" value="ECO:0007669"/>
    <property type="project" value="TreeGrafter"/>
</dbReference>
<proteinExistence type="predicted"/>
<keyword evidence="3" id="KW-1185">Reference proteome</keyword>
<dbReference type="InterPro" id="IPR003020">
    <property type="entry name" value="HCO3_transpt_euk"/>
</dbReference>
<dbReference type="WBParaSite" id="HPBE_0001788501-mRNA-1">
    <property type="protein sequence ID" value="HPBE_0001788501-mRNA-1"/>
    <property type="gene ID" value="HPBE_0001788501"/>
</dbReference>